<dbReference type="Pfam" id="PF10405">
    <property type="entry name" value="BHD_3"/>
    <property type="match status" value="1"/>
</dbReference>
<evidence type="ECO:0000313" key="6">
    <source>
        <dbReference type="Proteomes" id="UP000240830"/>
    </source>
</evidence>
<dbReference type="InterPro" id="IPR018325">
    <property type="entry name" value="Rad4/PNGase_transGLS-fold"/>
</dbReference>
<dbReference type="EMBL" id="MTSL01000112">
    <property type="protein sequence ID" value="PJF18635.1"/>
    <property type="molecule type" value="Genomic_DNA"/>
</dbReference>
<dbReference type="SMART" id="SM01032">
    <property type="entry name" value="BHD_3"/>
    <property type="match status" value="1"/>
</dbReference>
<evidence type="ECO:0000259" key="3">
    <source>
        <dbReference type="SMART" id="SM01031"/>
    </source>
</evidence>
<dbReference type="PANTHER" id="PTHR12135:SF0">
    <property type="entry name" value="DNA REPAIR PROTEIN COMPLEMENTING XP-C CELLS"/>
    <property type="match status" value="1"/>
</dbReference>
<feature type="region of interest" description="Disordered" evidence="2">
    <location>
        <begin position="41"/>
        <end position="61"/>
    </location>
</feature>
<protein>
    <submittedName>
        <fullName evidence="5">Rad4-domain-containing protein</fullName>
    </submittedName>
</protein>
<dbReference type="SUPFAM" id="SSF54001">
    <property type="entry name" value="Cysteine proteinases"/>
    <property type="match status" value="1"/>
</dbReference>
<dbReference type="GO" id="GO:0006298">
    <property type="term" value="P:mismatch repair"/>
    <property type="evidence" value="ECO:0007669"/>
    <property type="project" value="TreeGrafter"/>
</dbReference>
<dbReference type="Gene3D" id="3.90.260.10">
    <property type="entry name" value="Transglutaminase-like"/>
    <property type="match status" value="1"/>
</dbReference>
<reference evidence="5 6" key="1">
    <citation type="submission" date="2016-10" db="EMBL/GenBank/DDBJ databases">
        <title>The genome of Paramicrosporidium saccamoebae is the missing link in understanding Cryptomycota and Microsporidia evolution.</title>
        <authorList>
            <person name="Quandt C.A."/>
            <person name="Beaudet D."/>
            <person name="Corsaro D."/>
            <person name="Michel R."/>
            <person name="Corradi N."/>
            <person name="James T."/>
        </authorList>
    </citation>
    <scope>NUCLEOTIDE SEQUENCE [LARGE SCALE GENOMIC DNA]</scope>
    <source>
        <strain evidence="5 6">KSL3</strain>
    </source>
</reference>
<dbReference type="PANTHER" id="PTHR12135">
    <property type="entry name" value="DNA REPAIR PROTEIN XP-C / RAD4"/>
    <property type="match status" value="1"/>
</dbReference>
<dbReference type="STRING" id="1246581.A0A2H9TLK4"/>
<dbReference type="InterPro" id="IPR042488">
    <property type="entry name" value="Rad4_BHD3_sf"/>
</dbReference>
<name>A0A2H9TLK4_9FUNG</name>
<dbReference type="Pfam" id="PF10404">
    <property type="entry name" value="BHD_2"/>
    <property type="match status" value="1"/>
</dbReference>
<keyword evidence="1" id="KW-0175">Coiled coil</keyword>
<organism evidence="5 6">
    <name type="scientific">Paramicrosporidium saccamoebae</name>
    <dbReference type="NCBI Taxonomy" id="1246581"/>
    <lineage>
        <taxon>Eukaryota</taxon>
        <taxon>Fungi</taxon>
        <taxon>Fungi incertae sedis</taxon>
        <taxon>Cryptomycota</taxon>
        <taxon>Cryptomycota incertae sedis</taxon>
        <taxon>Paramicrosporidium</taxon>
    </lineage>
</organism>
<sequence length="673" mass="76226">MAPPRRSTRRKEPKKIVISDSSDSGDEMVTIPISPVVSPVIPLPSRSNRQRRVPKPKEPAVEVDSTSVPLDYLEITLDNAPSKPTSATIRPEPNTKPRIDRTLRTVARQVHLACLLIAYSVKSRVFQTPLLRATILSKVPPHLLRQFAPEIIEDGRTLLNALSMLSNWWKNGIHRQSSGSIKDYSKQSHFHRLLTVMEEKSGKDDDLVCIFAILLMALGLETRFVSSLQPILVKTDAEDAISPVSSSPPVLQKGKMKRVTKTVVQDGTGIISVQSSSSPRQTSTLGRSSALPPPRFWCEVWHPREERWVPVDCLRAIVNDRLALEPPSKNSHQHLFVIAFRQGVALDVTRRYCSRYFAHTLKLRRLEEAVIMFHLSRFGGTMSVEEDEQLGSLVDGEPLPVTAAGFNGHGRYMLESKLKKYEVYWPPDAGIIGEFRGENVRLRSVVQKARSKEAWYTQFGRIIKEGEEPCKQVKLPKKPEKKRRKFDDEIPMVDPEIADDVRWQPLYGEWQTEPYSPPIAQDGKVPRNKFGSVDLYLPSMLPVGCVWIRHEHAYIAARDLGVDYAAACVCFAFSGRFAVPRMRGIVICAEHEGPVRKRLKEVERELVLAAAEAEIEAEKKRTRLEKRKKKIMDKIIEDHNIDDQEMPGEIISALDPKSKHHLAQQDDNLDDLF</sequence>
<evidence type="ECO:0000256" key="2">
    <source>
        <dbReference type="SAM" id="MobiDB-lite"/>
    </source>
</evidence>
<keyword evidence="6" id="KW-1185">Reference proteome</keyword>
<dbReference type="AlphaFoldDB" id="A0A2H9TLK4"/>
<dbReference type="Pfam" id="PF03835">
    <property type="entry name" value="Rad4"/>
    <property type="match status" value="1"/>
</dbReference>
<dbReference type="InterPro" id="IPR038765">
    <property type="entry name" value="Papain-like_cys_pep_sf"/>
</dbReference>
<dbReference type="GO" id="GO:0005737">
    <property type="term" value="C:cytoplasm"/>
    <property type="evidence" value="ECO:0007669"/>
    <property type="project" value="TreeGrafter"/>
</dbReference>
<feature type="compositionally biased region" description="Basic residues" evidence="2">
    <location>
        <begin position="1"/>
        <end position="13"/>
    </location>
</feature>
<dbReference type="InterPro" id="IPR004583">
    <property type="entry name" value="DNA_repair_Rad4"/>
</dbReference>
<dbReference type="GO" id="GO:0006289">
    <property type="term" value="P:nucleotide-excision repair"/>
    <property type="evidence" value="ECO:0007669"/>
    <property type="project" value="InterPro"/>
</dbReference>
<dbReference type="InterPro" id="IPR018328">
    <property type="entry name" value="Rad4_beta-hairpin_dom3"/>
</dbReference>
<dbReference type="SMART" id="SM01031">
    <property type="entry name" value="BHD_2"/>
    <property type="match status" value="1"/>
</dbReference>
<comment type="caution">
    <text evidence="5">The sequence shown here is derived from an EMBL/GenBank/DDBJ whole genome shotgun (WGS) entry which is preliminary data.</text>
</comment>
<dbReference type="OrthoDB" id="300780at2759"/>
<dbReference type="Gene3D" id="3.30.70.2460">
    <property type="entry name" value="Rad4, beta-hairpin domain BHD3"/>
    <property type="match status" value="1"/>
</dbReference>
<dbReference type="GO" id="GO:0071942">
    <property type="term" value="C:XPC complex"/>
    <property type="evidence" value="ECO:0007669"/>
    <property type="project" value="TreeGrafter"/>
</dbReference>
<evidence type="ECO:0000256" key="1">
    <source>
        <dbReference type="SAM" id="Coils"/>
    </source>
</evidence>
<feature type="region of interest" description="Disordered" evidence="2">
    <location>
        <begin position="1"/>
        <end position="29"/>
    </location>
</feature>
<feature type="coiled-coil region" evidence="1">
    <location>
        <begin position="599"/>
        <end position="634"/>
    </location>
</feature>
<dbReference type="GO" id="GO:0003684">
    <property type="term" value="F:damaged DNA binding"/>
    <property type="evidence" value="ECO:0007669"/>
    <property type="project" value="InterPro"/>
</dbReference>
<dbReference type="GO" id="GO:0003697">
    <property type="term" value="F:single-stranded DNA binding"/>
    <property type="evidence" value="ECO:0007669"/>
    <property type="project" value="TreeGrafter"/>
</dbReference>
<dbReference type="InterPro" id="IPR018327">
    <property type="entry name" value="BHD_2"/>
</dbReference>
<evidence type="ECO:0000313" key="5">
    <source>
        <dbReference type="EMBL" id="PJF18635.1"/>
    </source>
</evidence>
<dbReference type="Proteomes" id="UP000240830">
    <property type="component" value="Unassembled WGS sequence"/>
</dbReference>
<feature type="domain" description="Rad4 beta-hairpin" evidence="4">
    <location>
        <begin position="525"/>
        <end position="599"/>
    </location>
</feature>
<feature type="region of interest" description="Disordered" evidence="2">
    <location>
        <begin position="654"/>
        <end position="673"/>
    </location>
</feature>
<dbReference type="InterPro" id="IPR036985">
    <property type="entry name" value="Transglutaminase-like_sf"/>
</dbReference>
<feature type="domain" description="Rad4 beta-hairpin" evidence="3">
    <location>
        <begin position="449"/>
        <end position="518"/>
    </location>
</feature>
<gene>
    <name evidence="5" type="ORF">PSACC_01552</name>
</gene>
<accession>A0A2H9TLK4</accession>
<proteinExistence type="predicted"/>
<dbReference type="GO" id="GO:0000111">
    <property type="term" value="C:nucleotide-excision repair factor 2 complex"/>
    <property type="evidence" value="ECO:0007669"/>
    <property type="project" value="TreeGrafter"/>
</dbReference>
<evidence type="ECO:0000259" key="4">
    <source>
        <dbReference type="SMART" id="SM01032"/>
    </source>
</evidence>